<feature type="transmembrane region" description="Helical" evidence="2">
    <location>
        <begin position="133"/>
        <end position="154"/>
    </location>
</feature>
<feature type="region of interest" description="Disordered" evidence="1">
    <location>
        <begin position="1"/>
        <end position="21"/>
    </location>
</feature>
<keyword evidence="2" id="KW-0472">Membrane</keyword>
<reference evidence="3 4" key="1">
    <citation type="submission" date="2015-05" db="EMBL/GenBank/DDBJ databases">
        <title>Genome sequencing and analysis of members of genus Stenotrophomonas.</title>
        <authorList>
            <person name="Patil P.P."/>
            <person name="Midha S."/>
            <person name="Patil P.B."/>
        </authorList>
    </citation>
    <scope>NUCLEOTIDE SEQUENCE [LARGE SCALE GENOMIC DNA]</scope>
    <source>
        <strain evidence="3 4">DSM 18941</strain>
    </source>
</reference>
<evidence type="ECO:0000256" key="1">
    <source>
        <dbReference type="SAM" id="MobiDB-lite"/>
    </source>
</evidence>
<dbReference type="OrthoDB" id="187787at2"/>
<feature type="transmembrane region" description="Helical" evidence="2">
    <location>
        <begin position="70"/>
        <end position="89"/>
    </location>
</feature>
<evidence type="ECO:0008006" key="5">
    <source>
        <dbReference type="Google" id="ProtNLM"/>
    </source>
</evidence>
<sequence length="185" mass="21123">MQSMDEFNPYAAPEAVPPPLTNSGSAEATCWRDGDQLLALPHSDLPRYCVKCGRPALEYRKRSFYWHSPWLYLLILLHFLVYLIAALAVRKQAVHHVGLCSEHRKRRLNFIMMAWSSLVPLFGCFLFDSGAVIGLGILAFLVMLLWGLIGMQILKPKKIDVELAVYRGVSTAFLARLPRYPYRRD</sequence>
<feature type="transmembrane region" description="Helical" evidence="2">
    <location>
        <begin position="110"/>
        <end position="127"/>
    </location>
</feature>
<protein>
    <recommendedName>
        <fullName evidence="5">Transmembrane protein</fullName>
    </recommendedName>
</protein>
<evidence type="ECO:0000256" key="2">
    <source>
        <dbReference type="SAM" id="Phobius"/>
    </source>
</evidence>
<keyword evidence="2" id="KW-1133">Transmembrane helix</keyword>
<dbReference type="EMBL" id="LDJJ01000041">
    <property type="protein sequence ID" value="KRG66754.1"/>
    <property type="molecule type" value="Genomic_DNA"/>
</dbReference>
<dbReference type="Proteomes" id="UP000051863">
    <property type="component" value="Unassembled WGS sequence"/>
</dbReference>
<accession>A0A0R0CKU6</accession>
<keyword evidence="2" id="KW-0812">Transmembrane</keyword>
<keyword evidence="4" id="KW-1185">Reference proteome</keyword>
<evidence type="ECO:0000313" key="4">
    <source>
        <dbReference type="Proteomes" id="UP000051863"/>
    </source>
</evidence>
<name>A0A0R0CKU6_9GAMM</name>
<dbReference type="PATRIC" id="fig|405446.3.peg.2207"/>
<evidence type="ECO:0000313" key="3">
    <source>
        <dbReference type="EMBL" id="KRG66754.1"/>
    </source>
</evidence>
<organism evidence="3 4">
    <name type="scientific">Stenotrophomonas terrae</name>
    <dbReference type="NCBI Taxonomy" id="405446"/>
    <lineage>
        <taxon>Bacteria</taxon>
        <taxon>Pseudomonadati</taxon>
        <taxon>Pseudomonadota</taxon>
        <taxon>Gammaproteobacteria</taxon>
        <taxon>Lysobacterales</taxon>
        <taxon>Lysobacteraceae</taxon>
        <taxon>Stenotrophomonas</taxon>
    </lineage>
</organism>
<gene>
    <name evidence="3" type="ORF">ABB27_12955</name>
</gene>
<dbReference type="AlphaFoldDB" id="A0A0R0CKU6"/>
<comment type="caution">
    <text evidence="3">The sequence shown here is derived from an EMBL/GenBank/DDBJ whole genome shotgun (WGS) entry which is preliminary data.</text>
</comment>
<proteinExistence type="predicted"/>